<dbReference type="RefSeq" id="WP_166124633.1">
    <property type="nucleotide sequence ID" value="NZ_JAANOQ010000001.1"/>
</dbReference>
<sequence>MKKLFVILFLISNSTFLFAQNEIHQKTIDTFISNFNQENFEAIFNQYSAKMQKYVLDKRNSKTKFFEMVKSHSGKINFLQLLELKEKPNYTYYRYNGTFENENLSVEFYIDKLGVITGFYIRKLNLM</sequence>
<name>A0ABR7IUI6_9FLAO</name>
<accession>A0ABR7IUI6</accession>
<reference evidence="3 4" key="1">
    <citation type="submission" date="2020-08" db="EMBL/GenBank/DDBJ databases">
        <title>Description of novel Flavobacterium F-408 isolate.</title>
        <authorList>
            <person name="Saticioglu I.B."/>
            <person name="Duman M."/>
            <person name="Altun S."/>
        </authorList>
    </citation>
    <scope>NUCLEOTIDE SEQUENCE [LARGE SCALE GENOMIC DNA]</scope>
    <source>
        <strain evidence="3 4">F-408</strain>
    </source>
</reference>
<dbReference type="Pfam" id="PF13026">
    <property type="entry name" value="DUF3887"/>
    <property type="match status" value="1"/>
</dbReference>
<gene>
    <name evidence="3" type="ORF">H8R27_00630</name>
</gene>
<dbReference type="Gene3D" id="3.10.450.590">
    <property type="match status" value="1"/>
</dbReference>
<dbReference type="EMBL" id="JACRUN010000001">
    <property type="protein sequence ID" value="MBC5833378.1"/>
    <property type="molecule type" value="Genomic_DNA"/>
</dbReference>
<proteinExistence type="predicted"/>
<feature type="signal peptide" evidence="1">
    <location>
        <begin position="1"/>
        <end position="19"/>
    </location>
</feature>
<feature type="domain" description="DUF3887" evidence="2">
    <location>
        <begin position="30"/>
        <end position="119"/>
    </location>
</feature>
<keyword evidence="1" id="KW-0732">Signal</keyword>
<evidence type="ECO:0000256" key="1">
    <source>
        <dbReference type="SAM" id="SignalP"/>
    </source>
</evidence>
<dbReference type="Proteomes" id="UP000605990">
    <property type="component" value="Unassembled WGS sequence"/>
</dbReference>
<dbReference type="InterPro" id="IPR024981">
    <property type="entry name" value="DUF3887"/>
</dbReference>
<organism evidence="3 4">
    <name type="scientific">Flavobacterium bernardetii</name>
    <dbReference type="NCBI Taxonomy" id="2813823"/>
    <lineage>
        <taxon>Bacteria</taxon>
        <taxon>Pseudomonadati</taxon>
        <taxon>Bacteroidota</taxon>
        <taxon>Flavobacteriia</taxon>
        <taxon>Flavobacteriales</taxon>
        <taxon>Flavobacteriaceae</taxon>
        <taxon>Flavobacterium</taxon>
    </lineage>
</organism>
<feature type="chain" id="PRO_5046307551" evidence="1">
    <location>
        <begin position="20"/>
        <end position="127"/>
    </location>
</feature>
<evidence type="ECO:0000313" key="3">
    <source>
        <dbReference type="EMBL" id="MBC5833378.1"/>
    </source>
</evidence>
<evidence type="ECO:0000259" key="2">
    <source>
        <dbReference type="Pfam" id="PF13026"/>
    </source>
</evidence>
<evidence type="ECO:0000313" key="4">
    <source>
        <dbReference type="Proteomes" id="UP000605990"/>
    </source>
</evidence>
<comment type="caution">
    <text evidence="3">The sequence shown here is derived from an EMBL/GenBank/DDBJ whole genome shotgun (WGS) entry which is preliminary data.</text>
</comment>
<keyword evidence="4" id="KW-1185">Reference proteome</keyword>
<protein>
    <submittedName>
        <fullName evidence="3">DUF3887 domain-containing protein</fullName>
    </submittedName>
</protein>